<feature type="compositionally biased region" description="Basic and acidic residues" evidence="6">
    <location>
        <begin position="1354"/>
        <end position="1368"/>
    </location>
</feature>
<dbReference type="InterPro" id="IPR016024">
    <property type="entry name" value="ARM-type_fold"/>
</dbReference>
<keyword evidence="4" id="KW-0810">Translation regulation</keyword>
<feature type="compositionally biased region" description="Low complexity" evidence="6">
    <location>
        <begin position="1338"/>
        <end position="1353"/>
    </location>
</feature>
<feature type="compositionally biased region" description="Low complexity" evidence="6">
    <location>
        <begin position="81"/>
        <end position="92"/>
    </location>
</feature>
<feature type="region of interest" description="Disordered" evidence="6">
    <location>
        <begin position="501"/>
        <end position="752"/>
    </location>
</feature>
<feature type="compositionally biased region" description="Basic and acidic residues" evidence="6">
    <location>
        <begin position="650"/>
        <end position="669"/>
    </location>
</feature>
<evidence type="ECO:0000256" key="3">
    <source>
        <dbReference type="ARBA" id="ARBA00022553"/>
    </source>
</evidence>
<dbReference type="PROSITE" id="PS51363">
    <property type="entry name" value="W2"/>
    <property type="match status" value="1"/>
</dbReference>
<feature type="compositionally biased region" description="Acidic residues" evidence="6">
    <location>
        <begin position="704"/>
        <end position="722"/>
    </location>
</feature>
<organism evidence="9">
    <name type="scientific">Rhipicephalus appendiculatus</name>
    <name type="common">Brown ear tick</name>
    <dbReference type="NCBI Taxonomy" id="34631"/>
    <lineage>
        <taxon>Eukaryota</taxon>
        <taxon>Metazoa</taxon>
        <taxon>Ecdysozoa</taxon>
        <taxon>Arthropoda</taxon>
        <taxon>Chelicerata</taxon>
        <taxon>Arachnida</taxon>
        <taxon>Acari</taxon>
        <taxon>Parasitiformes</taxon>
        <taxon>Ixodida</taxon>
        <taxon>Ixodoidea</taxon>
        <taxon>Ixodidae</taxon>
        <taxon>Rhipicephalinae</taxon>
        <taxon>Rhipicephalus</taxon>
        <taxon>Rhipicephalus</taxon>
    </lineage>
</organism>
<dbReference type="CDD" id="cd11559">
    <property type="entry name" value="W2_eIF4G1_like"/>
    <property type="match status" value="1"/>
</dbReference>
<feature type="domain" description="MI" evidence="8">
    <location>
        <begin position="1379"/>
        <end position="1502"/>
    </location>
</feature>
<feature type="compositionally biased region" description="Polar residues" evidence="6">
    <location>
        <begin position="15"/>
        <end position="35"/>
    </location>
</feature>
<feature type="region of interest" description="Disordered" evidence="6">
    <location>
        <begin position="1338"/>
        <end position="1375"/>
    </location>
</feature>
<feature type="compositionally biased region" description="Low complexity" evidence="6">
    <location>
        <begin position="272"/>
        <end position="298"/>
    </location>
</feature>
<feature type="region of interest" description="Disordered" evidence="6">
    <location>
        <begin position="1"/>
        <end position="189"/>
    </location>
</feature>
<evidence type="ECO:0000256" key="5">
    <source>
        <dbReference type="ARBA" id="ARBA00022917"/>
    </source>
</evidence>
<feature type="region of interest" description="Disordered" evidence="6">
    <location>
        <begin position="271"/>
        <end position="299"/>
    </location>
</feature>
<feature type="compositionally biased region" description="Polar residues" evidence="6">
    <location>
        <begin position="1221"/>
        <end position="1231"/>
    </location>
</feature>
<dbReference type="FunFam" id="1.25.40.180:FF:000042">
    <property type="entry name" value="Eukaryotic translation initiation factor 4 gamma"/>
    <property type="match status" value="1"/>
</dbReference>
<dbReference type="Pfam" id="PF21140">
    <property type="entry name" value="eIF4G1-like_eIF4E-bd"/>
    <property type="match status" value="1"/>
</dbReference>
<feature type="compositionally biased region" description="Basic and acidic residues" evidence="6">
    <location>
        <begin position="382"/>
        <end position="400"/>
    </location>
</feature>
<evidence type="ECO:0000259" key="8">
    <source>
        <dbReference type="PROSITE" id="PS51366"/>
    </source>
</evidence>
<feature type="compositionally biased region" description="Gly residues" evidence="6">
    <location>
        <begin position="144"/>
        <end position="157"/>
    </location>
</feature>
<dbReference type="EMBL" id="GEDV01008827">
    <property type="protein sequence ID" value="JAP79730.1"/>
    <property type="molecule type" value="Transcribed_RNA"/>
</dbReference>
<evidence type="ECO:0000256" key="1">
    <source>
        <dbReference type="ARBA" id="ARBA00005775"/>
    </source>
</evidence>
<feature type="compositionally biased region" description="Pro residues" evidence="6">
    <location>
        <begin position="617"/>
        <end position="627"/>
    </location>
</feature>
<feature type="region of interest" description="Disordered" evidence="6">
    <location>
        <begin position="355"/>
        <end position="437"/>
    </location>
</feature>
<feature type="region of interest" description="Disordered" evidence="6">
    <location>
        <begin position="791"/>
        <end position="865"/>
    </location>
</feature>
<dbReference type="SMART" id="SM00543">
    <property type="entry name" value="MIF4G"/>
    <property type="match status" value="1"/>
</dbReference>
<dbReference type="InterPro" id="IPR003890">
    <property type="entry name" value="MIF4G-like_typ-3"/>
</dbReference>
<dbReference type="Pfam" id="PF02020">
    <property type="entry name" value="W2"/>
    <property type="match status" value="1"/>
</dbReference>
<dbReference type="SUPFAM" id="SSF48371">
    <property type="entry name" value="ARM repeat"/>
    <property type="match status" value="3"/>
</dbReference>
<keyword evidence="2 9" id="KW-0396">Initiation factor</keyword>
<sequence>MSLPQKSKYPGVSPNIAQQSRGPHTIQHRTQNPVQVSREDYRLQHAYSLQRGGVGGAGGAHEMNKQALGSQPPPPGGLYLAQGPSPLGQGPPQQAPQPQHPGAMHVGQAYYQTRQPQQVQQGPPQPPNPQAAPPQVQVGPQQVGAGGGRGPGGGGPPAMGRPPPLAQAAQLGLSPLGTPPGAPPQPPVAAAAGYPGALMTNFANQATGYPAPQHMAQQPIILGNCMPYSQRPGQYTTTPQYVYHQPAAYLQPQQTTQMYFNPAQGMVSVSLPAGGAPPQVQAPRGQQAYQQGAQQLPPRQRHILEIKDPATGRNVLEDLDSAPAETTTPTAPEQPSGASDIAGVFAAQVAAAAAASSSGPPPTKVSTPPVLEPPPPPPVEEVSPHEEEVAAPVEERRDTRASPTPPPTAASTALPTELRGVEVAPTRGVSTEAAAAAEPTLTPYASAVVEAPSHTDDTESAVLAEEVVDTRNSAAAAAAEGRTPVVVEEVAPAAAVTLAARKDAEETPAVPAKTPASVAPTTETVRETTDGRESRKSAKKKKMKEWNKKGENKEGGDMDAFVDKEEQSAAQPSVAAAVAPEAPARTPTPPMRLSPAPPASVATPAAAAVTPAAAGPTSPPAAEPAPAVPAAAPATTPTSPDQTDSSAGEDEQHRKAVKIKNEENLRVSREAAAMTPAATSDGLEKGDAEANENVSEAPASCPAEDMEDGEENEEVEEEDDEENGNKESGDAKGPVLKYSYREDQWSPLNPEGRKQYDRQFLLMLQGEPMSLKKPFGLPNLDVIKDTAMQHKLPDLPRGGPYQGGGQSSMGGGPGGGAMGRSAHPEHLFMPPYARNGVARPPPGAGGGGPGRRQSQPGRGGDKPKKVITLSSSLNQDVKLHAAQNAWKPSHKSAAEIADEEAASAEELYRRVRGILNKLTPQKFQSLVEQVRNLEINSEERLNKVIDLVFEKALDEPNFSVPYANMCKHLAMFEVPIANDPEGRMVNFRKLLLLKCQKEFEKDVSDDIRKADRLKKIEEASSEEEKAKLMDELLDDEKKSKRRSLGNIRFIGELYNLNMLTAPIMFDCLRRLINSNDEDSLECLCKLLITIGKELDSAAAKGAQGGKVNPKMQLDEYFRKMENIVKKREVSLRVVFMLQDVIDLRQRKWIPRRDENIPKTIDQIHEEAQREQVNEELMRDSMPRPKRGEDRRKGGRAGGGGGFEDGWNTVPSKKHVDFNKLKQISTKQTEMDTIQLGPGSRMSSWAKGSSGGGKSSSQEPEGRPPGATNRFSALADAPSYDSRRGAQRSTASSRESSRGRGGSQQQSPMPSSMGARKTPSQSRERDAALAAVKNITSSNAPSAAAAATNAPASSHEPEAREEKSREPDMALRGPANMDEDMLKTRTEALVDQFLCNSDLQDAVQNVVELASPGNVHQFVSTAIAHTLDRNPEARRLTGQLLKELLKRKVFSLDVFTKGLHEVLEYGEDMELDIPKVWEYVAELVSPLFLDLLALQYLRDATEPLRPIGRAGRLAACVLAFLAKTLGESAVVNMWRTAGLQWSHFLKPGEDAEAFAKANGVAFTLGGVPATPSAGSGAPTGRTEGGSAAPPPELESQLNFLIRTKGAPSPTIIEWIESNLGDAQTKKPPFIRALVTAVAENAITLLGDGNAELKEDLIKTYTDLLQKYLNHDEERELQALYALQALVNRLEHPKGILVQLFNAFYDCDLISEDAFHRWSSSDDLAEQEGKGVAIKSTTSFFTWLAEIDAESGDEN</sequence>
<dbReference type="PANTHER" id="PTHR23253">
    <property type="entry name" value="EUKARYOTIC TRANSLATION INITIATION FACTOR 4 GAMMA"/>
    <property type="match status" value="1"/>
</dbReference>
<feature type="region of interest" description="Disordered" evidence="6">
    <location>
        <begin position="1167"/>
        <end position="1326"/>
    </location>
</feature>
<dbReference type="FunFam" id="1.25.40.180:FF:000001">
    <property type="entry name" value="Eukaryotic translation initiation factor 4 gamma, 3, putative"/>
    <property type="match status" value="1"/>
</dbReference>
<evidence type="ECO:0000259" key="7">
    <source>
        <dbReference type="PROSITE" id="PS51363"/>
    </source>
</evidence>
<feature type="compositionally biased region" description="Pro residues" evidence="6">
    <location>
        <begin position="177"/>
        <end position="187"/>
    </location>
</feature>
<proteinExistence type="inferred from homology"/>
<dbReference type="GO" id="GO:0003729">
    <property type="term" value="F:mRNA binding"/>
    <property type="evidence" value="ECO:0007669"/>
    <property type="project" value="TreeGrafter"/>
</dbReference>
<feature type="compositionally biased region" description="Low complexity" evidence="6">
    <location>
        <begin position="1302"/>
        <end position="1313"/>
    </location>
</feature>
<feature type="compositionally biased region" description="Basic and acidic residues" evidence="6">
    <location>
        <begin position="524"/>
        <end position="536"/>
    </location>
</feature>
<feature type="domain" description="W2" evidence="7">
    <location>
        <begin position="1582"/>
        <end position="1752"/>
    </location>
</feature>
<feature type="compositionally biased region" description="Basic and acidic residues" evidence="6">
    <location>
        <begin position="1167"/>
        <end position="1191"/>
    </location>
</feature>
<dbReference type="InterPro" id="IPR049485">
    <property type="entry name" value="eIF4G1-like_eIF4E-bd"/>
</dbReference>
<feature type="compositionally biased region" description="Pro residues" evidence="6">
    <location>
        <begin position="370"/>
        <end position="379"/>
    </location>
</feature>
<feature type="compositionally biased region" description="Pro residues" evidence="6">
    <location>
        <begin position="123"/>
        <end position="132"/>
    </location>
</feature>
<name>A0A131YMR9_RHIAP</name>
<dbReference type="GO" id="GO:0003743">
    <property type="term" value="F:translation initiation factor activity"/>
    <property type="evidence" value="ECO:0007669"/>
    <property type="project" value="UniProtKB-KW"/>
</dbReference>
<dbReference type="Pfam" id="PF02854">
    <property type="entry name" value="MIF4G"/>
    <property type="match status" value="1"/>
</dbReference>
<dbReference type="SMART" id="SM00515">
    <property type="entry name" value="eIF5C"/>
    <property type="match status" value="1"/>
</dbReference>
<dbReference type="PANTHER" id="PTHR23253:SF78">
    <property type="entry name" value="EUKARYOTIC TRANSLATION INITIATION FACTOR 4G1, ISOFORM B-RELATED"/>
    <property type="match status" value="1"/>
</dbReference>
<dbReference type="GO" id="GO:0006417">
    <property type="term" value="P:regulation of translation"/>
    <property type="evidence" value="ECO:0007669"/>
    <property type="project" value="UniProtKB-KW"/>
</dbReference>
<dbReference type="SMART" id="SM00544">
    <property type="entry name" value="MA3"/>
    <property type="match status" value="1"/>
</dbReference>
<comment type="similarity">
    <text evidence="1">Belongs to the eukaryotic initiation factor 4G family.</text>
</comment>
<evidence type="ECO:0000256" key="2">
    <source>
        <dbReference type="ARBA" id="ARBA00022540"/>
    </source>
</evidence>
<feature type="compositionally biased region" description="Low complexity" evidence="6">
    <location>
        <begin position="599"/>
        <end position="616"/>
    </location>
</feature>
<dbReference type="InterPro" id="IPR003891">
    <property type="entry name" value="Initiation_fac_eIF4g_MI"/>
</dbReference>
<evidence type="ECO:0000256" key="4">
    <source>
        <dbReference type="ARBA" id="ARBA00022845"/>
    </source>
</evidence>
<evidence type="ECO:0000313" key="9">
    <source>
        <dbReference type="EMBL" id="JAP79730.1"/>
    </source>
</evidence>
<feature type="compositionally biased region" description="Low complexity" evidence="6">
    <location>
        <begin position="133"/>
        <end position="143"/>
    </location>
</feature>
<protein>
    <submittedName>
        <fullName evidence="9">Translation initiation factor 4G</fullName>
    </submittedName>
</protein>
<evidence type="ECO:0000256" key="6">
    <source>
        <dbReference type="SAM" id="MobiDB-lite"/>
    </source>
</evidence>
<dbReference type="PROSITE" id="PS51366">
    <property type="entry name" value="MI"/>
    <property type="match status" value="1"/>
</dbReference>
<feature type="compositionally biased region" description="Pro residues" evidence="6">
    <location>
        <begin position="586"/>
        <end position="598"/>
    </location>
</feature>
<dbReference type="GO" id="GO:0016281">
    <property type="term" value="C:eukaryotic translation initiation factor 4F complex"/>
    <property type="evidence" value="ECO:0007669"/>
    <property type="project" value="TreeGrafter"/>
</dbReference>
<dbReference type="InterPro" id="IPR003307">
    <property type="entry name" value="W2_domain"/>
</dbReference>
<feature type="compositionally biased region" description="Low complexity" evidence="6">
    <location>
        <begin position="628"/>
        <end position="640"/>
    </location>
</feature>
<dbReference type="Pfam" id="PF02847">
    <property type="entry name" value="MA3"/>
    <property type="match status" value="1"/>
</dbReference>
<keyword evidence="5" id="KW-0648">Protein biosynthesis</keyword>
<feature type="compositionally biased region" description="Low complexity" evidence="6">
    <location>
        <begin position="568"/>
        <end position="585"/>
    </location>
</feature>
<feature type="region of interest" description="Disordered" evidence="6">
    <location>
        <begin position="1570"/>
        <end position="1591"/>
    </location>
</feature>
<feature type="compositionally biased region" description="Gly residues" evidence="6">
    <location>
        <begin position="800"/>
        <end position="818"/>
    </location>
</feature>
<accession>A0A131YMR9</accession>
<reference evidence="9" key="1">
    <citation type="journal article" date="2016" name="Ticks Tick Borne Dis.">
        <title>De novo assembly and annotation of the salivary gland transcriptome of Rhipicephalus appendiculatus male and female ticks during blood feeding.</title>
        <authorList>
            <person name="de Castro M.H."/>
            <person name="de Klerk D."/>
            <person name="Pienaar R."/>
            <person name="Latif A.A."/>
            <person name="Rees D.J."/>
            <person name="Mans B.J."/>
        </authorList>
    </citation>
    <scope>NUCLEOTIDE SEQUENCE</scope>
    <source>
        <tissue evidence="9">Salivary glands</tissue>
    </source>
</reference>
<feature type="compositionally biased region" description="Basic and acidic residues" evidence="6">
    <location>
        <begin position="544"/>
        <end position="567"/>
    </location>
</feature>
<keyword evidence="3" id="KW-0597">Phosphoprotein</keyword>
<dbReference type="Gene3D" id="1.25.40.180">
    <property type="match status" value="3"/>
</dbReference>